<dbReference type="Gene3D" id="3.40.50.10860">
    <property type="entry name" value="Leucine Dehydrogenase, chain A, domain 1"/>
    <property type="match status" value="1"/>
</dbReference>
<evidence type="ECO:0000313" key="6">
    <source>
        <dbReference type="Proteomes" id="UP001597419"/>
    </source>
</evidence>
<dbReference type="PANTHER" id="PTHR21089:SF1">
    <property type="entry name" value="BIFUNCTIONAL 3-DEHYDROQUINATE DEHYDRATASE_SHIKIMATE DEHYDROGENASE, CHLOROPLASTIC"/>
    <property type="match status" value="1"/>
</dbReference>
<dbReference type="Gene3D" id="3.40.50.720">
    <property type="entry name" value="NAD(P)-binding Rossmann-like Domain"/>
    <property type="match status" value="1"/>
</dbReference>
<dbReference type="Pfam" id="PF18317">
    <property type="entry name" value="SDH_C"/>
    <property type="match status" value="1"/>
</dbReference>
<sequence>MLAVSAEPGPRKAGVLGRPIGHSLSPVLHEAAFHALGLDGWTYERIEAGAEELPGLVNGLGPEWAGCSVTMPGKRAALEYADEVTPRAAAVGAANTLVRRAGGGWRADCTDVEGVTGALRAAGGYTPSTGDVAVVLGAGGTAAAAVVGLADLGVRQVRLVVREPARAVETVDAAKRAALDVEVLRWSEVDFAELATAAVLVNTVPPDAVLPHVERLAGIGCVLDVIYHPWPTPLAEAVGARGGRLATGLDMLLHQAFGQAEQFTGLPAPREAMREALRVATGGILPLPIS</sequence>
<dbReference type="EMBL" id="JBHUKU010000004">
    <property type="protein sequence ID" value="MFD2458843.1"/>
    <property type="molecule type" value="Genomic_DNA"/>
</dbReference>
<evidence type="ECO:0000259" key="4">
    <source>
        <dbReference type="Pfam" id="PF18317"/>
    </source>
</evidence>
<comment type="pathway">
    <text evidence="1">Metabolic intermediate biosynthesis; chorismate biosynthesis; chorismate from D-erythrose 4-phosphate and phosphoenolpyruvate: step 4/7.</text>
</comment>
<dbReference type="InterPro" id="IPR022893">
    <property type="entry name" value="Shikimate_DH_fam"/>
</dbReference>
<dbReference type="InterPro" id="IPR013708">
    <property type="entry name" value="Shikimate_DH-bd_N"/>
</dbReference>
<name>A0ABW5GCZ8_9PSEU</name>
<keyword evidence="2" id="KW-0028">Amino-acid biosynthesis</keyword>
<proteinExistence type="predicted"/>
<accession>A0ABW5GCZ8</accession>
<evidence type="ECO:0000259" key="3">
    <source>
        <dbReference type="Pfam" id="PF08501"/>
    </source>
</evidence>
<dbReference type="InterPro" id="IPR010110">
    <property type="entry name" value="Shikimate_DH_AroM-type"/>
</dbReference>
<feature type="domain" description="SDH C-terminal" evidence="4">
    <location>
        <begin position="248"/>
        <end position="278"/>
    </location>
</feature>
<dbReference type="SUPFAM" id="SSF53223">
    <property type="entry name" value="Aminoacid dehydrogenase-like, N-terminal domain"/>
    <property type="match status" value="1"/>
</dbReference>
<gene>
    <name evidence="5" type="ORF">ACFSYJ_09530</name>
</gene>
<dbReference type="SUPFAM" id="SSF51735">
    <property type="entry name" value="NAD(P)-binding Rossmann-fold domains"/>
    <property type="match status" value="1"/>
</dbReference>
<comment type="caution">
    <text evidence="5">The sequence shown here is derived from an EMBL/GenBank/DDBJ whole genome shotgun (WGS) entry which is preliminary data.</text>
</comment>
<protein>
    <submittedName>
        <fullName evidence="5">Shikimate dehydrogenase</fullName>
        <ecNumber evidence="5">1.1.1.25</ecNumber>
    </submittedName>
</protein>
<dbReference type="RefSeq" id="WP_345387235.1">
    <property type="nucleotide sequence ID" value="NZ_BAABHG010000002.1"/>
</dbReference>
<organism evidence="5 6">
    <name type="scientific">Amycolatopsis samaneae</name>
    <dbReference type="NCBI Taxonomy" id="664691"/>
    <lineage>
        <taxon>Bacteria</taxon>
        <taxon>Bacillati</taxon>
        <taxon>Actinomycetota</taxon>
        <taxon>Actinomycetes</taxon>
        <taxon>Pseudonocardiales</taxon>
        <taxon>Pseudonocardiaceae</taxon>
        <taxon>Amycolatopsis</taxon>
    </lineage>
</organism>
<dbReference type="NCBIfam" id="TIGR01809">
    <property type="entry name" value="Shik-DH-AROM"/>
    <property type="match status" value="1"/>
</dbReference>
<reference evidence="6" key="1">
    <citation type="journal article" date="2019" name="Int. J. Syst. Evol. Microbiol.">
        <title>The Global Catalogue of Microorganisms (GCM) 10K type strain sequencing project: providing services to taxonomists for standard genome sequencing and annotation.</title>
        <authorList>
            <consortium name="The Broad Institute Genomics Platform"/>
            <consortium name="The Broad Institute Genome Sequencing Center for Infectious Disease"/>
            <person name="Wu L."/>
            <person name="Ma J."/>
        </authorList>
    </citation>
    <scope>NUCLEOTIDE SEQUENCE [LARGE SCALE GENOMIC DNA]</scope>
    <source>
        <strain evidence="6">CGMCC 4.7643</strain>
    </source>
</reference>
<evidence type="ECO:0000313" key="5">
    <source>
        <dbReference type="EMBL" id="MFD2458843.1"/>
    </source>
</evidence>
<dbReference type="PANTHER" id="PTHR21089">
    <property type="entry name" value="SHIKIMATE DEHYDROGENASE"/>
    <property type="match status" value="1"/>
</dbReference>
<dbReference type="InterPro" id="IPR036291">
    <property type="entry name" value="NAD(P)-bd_dom_sf"/>
</dbReference>
<dbReference type="Pfam" id="PF08501">
    <property type="entry name" value="Shikimate_dh_N"/>
    <property type="match status" value="1"/>
</dbReference>
<evidence type="ECO:0000256" key="1">
    <source>
        <dbReference type="ARBA" id="ARBA00004871"/>
    </source>
</evidence>
<dbReference type="InterPro" id="IPR046346">
    <property type="entry name" value="Aminoacid_DH-like_N_sf"/>
</dbReference>
<dbReference type="GO" id="GO:0004764">
    <property type="term" value="F:shikimate 3-dehydrogenase (NADP+) activity"/>
    <property type="evidence" value="ECO:0007669"/>
    <property type="project" value="UniProtKB-EC"/>
</dbReference>
<dbReference type="InterPro" id="IPR041121">
    <property type="entry name" value="SDH_C"/>
</dbReference>
<dbReference type="NCBIfam" id="NF001311">
    <property type="entry name" value="PRK00258.1-3"/>
    <property type="match status" value="1"/>
</dbReference>
<keyword evidence="2" id="KW-0057">Aromatic amino acid biosynthesis</keyword>
<evidence type="ECO:0000256" key="2">
    <source>
        <dbReference type="ARBA" id="ARBA00023141"/>
    </source>
</evidence>
<keyword evidence="5" id="KW-0560">Oxidoreductase</keyword>
<dbReference type="EC" id="1.1.1.25" evidence="5"/>
<feature type="domain" description="Shikimate dehydrogenase substrate binding N-terminal" evidence="3">
    <location>
        <begin position="15"/>
        <end position="97"/>
    </location>
</feature>
<dbReference type="Proteomes" id="UP001597419">
    <property type="component" value="Unassembled WGS sequence"/>
</dbReference>
<keyword evidence="6" id="KW-1185">Reference proteome</keyword>